<keyword evidence="10" id="KW-0624">Polysaccharide degradation</keyword>
<dbReference type="Proteomes" id="UP000799539">
    <property type="component" value="Unassembled WGS sequence"/>
</dbReference>
<dbReference type="PANTHER" id="PTHR11177:SF365">
    <property type="entry name" value="ENDOCHITINASE B"/>
    <property type="match status" value="1"/>
</dbReference>
<feature type="non-terminal residue" evidence="13">
    <location>
        <position position="341"/>
    </location>
</feature>
<dbReference type="PROSITE" id="PS51910">
    <property type="entry name" value="GH18_2"/>
    <property type="match status" value="1"/>
</dbReference>
<dbReference type="SMART" id="SM00636">
    <property type="entry name" value="Glyco_18"/>
    <property type="match status" value="1"/>
</dbReference>
<evidence type="ECO:0000256" key="11">
    <source>
        <dbReference type="RuleBase" id="RU000489"/>
    </source>
</evidence>
<dbReference type="GO" id="GO:0006032">
    <property type="term" value="P:chitin catabolic process"/>
    <property type="evidence" value="ECO:0007669"/>
    <property type="project" value="UniProtKB-KW"/>
</dbReference>
<evidence type="ECO:0000256" key="2">
    <source>
        <dbReference type="ARBA" id="ARBA00004613"/>
    </source>
</evidence>
<dbReference type="InterPro" id="IPR001223">
    <property type="entry name" value="Glyco_hydro18_cat"/>
</dbReference>
<dbReference type="InterPro" id="IPR011583">
    <property type="entry name" value="Chitinase_II/V-like_cat"/>
</dbReference>
<dbReference type="Gene3D" id="3.10.50.10">
    <property type="match status" value="1"/>
</dbReference>
<keyword evidence="9 11" id="KW-0326">Glycosidase</keyword>
<dbReference type="OrthoDB" id="76388at2759"/>
<protein>
    <recommendedName>
        <fullName evidence="4">chitinase</fullName>
        <ecNumber evidence="4">3.2.1.14</ecNumber>
    </recommendedName>
</protein>
<evidence type="ECO:0000256" key="4">
    <source>
        <dbReference type="ARBA" id="ARBA00012729"/>
    </source>
</evidence>
<dbReference type="CDD" id="cd06548">
    <property type="entry name" value="GH18_chitinase"/>
    <property type="match status" value="1"/>
</dbReference>
<reference evidence="13" key="1">
    <citation type="journal article" date="2020" name="Stud. Mycol.">
        <title>101 Dothideomycetes genomes: a test case for predicting lifestyles and emergence of pathogens.</title>
        <authorList>
            <person name="Haridas S."/>
            <person name="Albert R."/>
            <person name="Binder M."/>
            <person name="Bloem J."/>
            <person name="Labutti K."/>
            <person name="Salamov A."/>
            <person name="Andreopoulos B."/>
            <person name="Baker S."/>
            <person name="Barry K."/>
            <person name="Bills G."/>
            <person name="Bluhm B."/>
            <person name="Cannon C."/>
            <person name="Castanera R."/>
            <person name="Culley D."/>
            <person name="Daum C."/>
            <person name="Ezra D."/>
            <person name="Gonzalez J."/>
            <person name="Henrissat B."/>
            <person name="Kuo A."/>
            <person name="Liang C."/>
            <person name="Lipzen A."/>
            <person name="Lutzoni F."/>
            <person name="Magnuson J."/>
            <person name="Mondo S."/>
            <person name="Nolan M."/>
            <person name="Ohm R."/>
            <person name="Pangilinan J."/>
            <person name="Park H.-J."/>
            <person name="Ramirez L."/>
            <person name="Alfaro M."/>
            <person name="Sun H."/>
            <person name="Tritt A."/>
            <person name="Yoshinaga Y."/>
            <person name="Zwiers L.-H."/>
            <person name="Turgeon B."/>
            <person name="Goodwin S."/>
            <person name="Spatafora J."/>
            <person name="Crous P."/>
            <person name="Grigoriev I."/>
        </authorList>
    </citation>
    <scope>NUCLEOTIDE SEQUENCE</scope>
    <source>
        <strain evidence="13">SCOH1-5</strain>
    </source>
</reference>
<evidence type="ECO:0000256" key="3">
    <source>
        <dbReference type="ARBA" id="ARBA00008682"/>
    </source>
</evidence>
<evidence type="ECO:0000256" key="9">
    <source>
        <dbReference type="ARBA" id="ARBA00023295"/>
    </source>
</evidence>
<evidence type="ECO:0000256" key="1">
    <source>
        <dbReference type="ARBA" id="ARBA00000822"/>
    </source>
</evidence>
<dbReference type="InterPro" id="IPR029070">
    <property type="entry name" value="Chitinase_insertion_sf"/>
</dbReference>
<evidence type="ECO:0000259" key="12">
    <source>
        <dbReference type="PROSITE" id="PS51910"/>
    </source>
</evidence>
<keyword evidence="6 11" id="KW-0378">Hydrolase</keyword>
<evidence type="ECO:0000256" key="8">
    <source>
        <dbReference type="ARBA" id="ARBA00023277"/>
    </source>
</evidence>
<feature type="domain" description="GH18" evidence="12">
    <location>
        <begin position="5"/>
        <end position="341"/>
    </location>
</feature>
<dbReference type="EMBL" id="ML992684">
    <property type="protein sequence ID" value="KAF2209998.1"/>
    <property type="molecule type" value="Genomic_DNA"/>
</dbReference>
<proteinExistence type="inferred from homology"/>
<dbReference type="GO" id="GO:0000272">
    <property type="term" value="P:polysaccharide catabolic process"/>
    <property type="evidence" value="ECO:0007669"/>
    <property type="project" value="UniProtKB-KW"/>
</dbReference>
<evidence type="ECO:0000313" key="14">
    <source>
        <dbReference type="Proteomes" id="UP000799539"/>
    </source>
</evidence>
<dbReference type="Pfam" id="PF00704">
    <property type="entry name" value="Glyco_hydro_18"/>
    <property type="match status" value="1"/>
</dbReference>
<keyword evidence="7" id="KW-0146">Chitin degradation</keyword>
<dbReference type="GO" id="GO:0008843">
    <property type="term" value="F:endochitinase activity"/>
    <property type="evidence" value="ECO:0007669"/>
    <property type="project" value="UniProtKB-EC"/>
</dbReference>
<name>A0A6A6F9D0_9PEZI</name>
<keyword evidence="14" id="KW-1185">Reference proteome</keyword>
<gene>
    <name evidence="13" type="ORF">CERZMDRAFT_3522</name>
</gene>
<dbReference type="PROSITE" id="PS01095">
    <property type="entry name" value="GH18_1"/>
    <property type="match status" value="1"/>
</dbReference>
<evidence type="ECO:0000256" key="5">
    <source>
        <dbReference type="ARBA" id="ARBA00022525"/>
    </source>
</evidence>
<evidence type="ECO:0000256" key="10">
    <source>
        <dbReference type="ARBA" id="ARBA00023326"/>
    </source>
</evidence>
<dbReference type="GO" id="GO:0005576">
    <property type="term" value="C:extracellular region"/>
    <property type="evidence" value="ECO:0007669"/>
    <property type="project" value="UniProtKB-SubCell"/>
</dbReference>
<evidence type="ECO:0000313" key="13">
    <source>
        <dbReference type="EMBL" id="KAF2209998.1"/>
    </source>
</evidence>
<dbReference type="InterPro" id="IPR050314">
    <property type="entry name" value="Glycosyl_Hydrlase_18"/>
</dbReference>
<evidence type="ECO:0000256" key="7">
    <source>
        <dbReference type="ARBA" id="ARBA00023024"/>
    </source>
</evidence>
<dbReference type="InterPro" id="IPR001579">
    <property type="entry name" value="Glyco_hydro_18_chit_AS"/>
</dbReference>
<comment type="catalytic activity">
    <reaction evidence="1">
        <text>Random endo-hydrolysis of N-acetyl-beta-D-glucosaminide (1-&gt;4)-beta-linkages in chitin and chitodextrins.</text>
        <dbReference type="EC" id="3.2.1.14"/>
    </reaction>
</comment>
<dbReference type="SUPFAM" id="SSF51445">
    <property type="entry name" value="(Trans)glycosidases"/>
    <property type="match status" value="1"/>
</dbReference>
<dbReference type="EC" id="3.2.1.14" evidence="4"/>
<feature type="non-terminal residue" evidence="13">
    <location>
        <position position="1"/>
    </location>
</feature>
<dbReference type="Gene3D" id="3.20.20.80">
    <property type="entry name" value="Glycosidases"/>
    <property type="match status" value="1"/>
</dbReference>
<comment type="similarity">
    <text evidence="3">Belongs to the glycosyl hydrolase 18 family. Chitinase class V subfamily.</text>
</comment>
<dbReference type="PANTHER" id="PTHR11177">
    <property type="entry name" value="CHITINASE"/>
    <property type="match status" value="1"/>
</dbReference>
<keyword evidence="5" id="KW-0964">Secreted</keyword>
<sequence>NSGGLKSMIYYPNRAVYARKFFPSNITGVERFSHIFSAFANVSPDGTVTLDDPYADLEISNGVSASKGAINQLQELKKANSDLKLILSIGGYTYSPNFAAPASTPGGRERFARSAVELVKTHDFDGIDVDWEYPEDQAQGENFYQLLAATREELDAADGNTKLLTTAVSVNPQLPIEKMDKILDYWLLMEYDYSGAFDKVAGHTANVHASADKQVTPFDTDSAVQAYKQRGVRSSKLILGMPLYGHDFVGTEGPSKSFSSVSDGSWGTGDDDPTGVWDYKAIADTEPSKLKLDRDLIASWSYDSNTRTMVSYDTPEAASLKAKYILETDLAGAMWWDITGD</sequence>
<dbReference type="AlphaFoldDB" id="A0A6A6F9D0"/>
<organism evidence="13 14">
    <name type="scientific">Cercospora zeae-maydis SCOH1-5</name>
    <dbReference type="NCBI Taxonomy" id="717836"/>
    <lineage>
        <taxon>Eukaryota</taxon>
        <taxon>Fungi</taxon>
        <taxon>Dikarya</taxon>
        <taxon>Ascomycota</taxon>
        <taxon>Pezizomycotina</taxon>
        <taxon>Dothideomycetes</taxon>
        <taxon>Dothideomycetidae</taxon>
        <taxon>Mycosphaerellales</taxon>
        <taxon>Mycosphaerellaceae</taxon>
        <taxon>Cercospora</taxon>
    </lineage>
</organism>
<dbReference type="GO" id="GO:0008061">
    <property type="term" value="F:chitin binding"/>
    <property type="evidence" value="ECO:0007669"/>
    <property type="project" value="InterPro"/>
</dbReference>
<dbReference type="SUPFAM" id="SSF54556">
    <property type="entry name" value="Chitinase insertion domain"/>
    <property type="match status" value="1"/>
</dbReference>
<dbReference type="InterPro" id="IPR017853">
    <property type="entry name" value="GH"/>
</dbReference>
<accession>A0A6A6F9D0</accession>
<keyword evidence="8" id="KW-0119">Carbohydrate metabolism</keyword>
<comment type="subcellular location">
    <subcellularLocation>
        <location evidence="2">Secreted</location>
    </subcellularLocation>
</comment>
<evidence type="ECO:0000256" key="6">
    <source>
        <dbReference type="ARBA" id="ARBA00022801"/>
    </source>
</evidence>